<evidence type="ECO:0000256" key="1">
    <source>
        <dbReference type="ARBA" id="ARBA00004141"/>
    </source>
</evidence>
<dbReference type="SUPFAM" id="SSF103473">
    <property type="entry name" value="MFS general substrate transporter"/>
    <property type="match status" value="1"/>
</dbReference>
<keyword evidence="5 7" id="KW-0472">Membrane</keyword>
<evidence type="ECO:0000256" key="2">
    <source>
        <dbReference type="ARBA" id="ARBA00022448"/>
    </source>
</evidence>
<dbReference type="Gene3D" id="1.20.1250.20">
    <property type="entry name" value="MFS general substrate transporter like domains"/>
    <property type="match status" value="1"/>
</dbReference>
<gene>
    <name evidence="8" type="ORF">DM01DRAFT_1406312</name>
</gene>
<evidence type="ECO:0000256" key="6">
    <source>
        <dbReference type="SAM" id="MobiDB-lite"/>
    </source>
</evidence>
<feature type="transmembrane region" description="Helical" evidence="7">
    <location>
        <begin position="78"/>
        <end position="101"/>
    </location>
</feature>
<feature type="transmembrane region" description="Helical" evidence="7">
    <location>
        <begin position="495"/>
        <end position="512"/>
    </location>
</feature>
<keyword evidence="9" id="KW-1185">Reference proteome</keyword>
<proteinExistence type="predicted"/>
<feature type="transmembrane region" description="Helical" evidence="7">
    <location>
        <begin position="325"/>
        <end position="343"/>
    </location>
</feature>
<feature type="transmembrane region" description="Helical" evidence="7">
    <location>
        <begin position="187"/>
        <end position="207"/>
    </location>
</feature>
<feature type="transmembrane region" description="Helical" evidence="7">
    <location>
        <begin position="113"/>
        <end position="132"/>
    </location>
</feature>
<dbReference type="AlphaFoldDB" id="A0A1X2GLW5"/>
<feature type="transmembrane region" description="Helical" evidence="7">
    <location>
        <begin position="7"/>
        <end position="25"/>
    </location>
</feature>
<comment type="caution">
    <text evidence="8">The sequence shown here is derived from an EMBL/GenBank/DDBJ whole genome shotgun (WGS) entry which is preliminary data.</text>
</comment>
<dbReference type="GO" id="GO:0005886">
    <property type="term" value="C:plasma membrane"/>
    <property type="evidence" value="ECO:0007669"/>
    <property type="project" value="TreeGrafter"/>
</dbReference>
<dbReference type="PANTHER" id="PTHR19432:SF35">
    <property type="entry name" value="SOLUTE CARRIER FAMILY 45 MEMBER 3 ISOFORM X1"/>
    <property type="match status" value="1"/>
</dbReference>
<dbReference type="EMBL" id="MCGT01000009">
    <property type="protein sequence ID" value="ORX56855.1"/>
    <property type="molecule type" value="Genomic_DNA"/>
</dbReference>
<feature type="transmembrane region" description="Helical" evidence="7">
    <location>
        <begin position="45"/>
        <end position="66"/>
    </location>
</feature>
<keyword evidence="4 7" id="KW-1133">Transmembrane helix</keyword>
<evidence type="ECO:0000256" key="3">
    <source>
        <dbReference type="ARBA" id="ARBA00022692"/>
    </source>
</evidence>
<feature type="transmembrane region" description="Helical" evidence="7">
    <location>
        <begin position="295"/>
        <end position="313"/>
    </location>
</feature>
<name>A0A1X2GLW5_9FUNG</name>
<dbReference type="PANTHER" id="PTHR19432">
    <property type="entry name" value="SUGAR TRANSPORTER"/>
    <property type="match status" value="1"/>
</dbReference>
<dbReference type="OrthoDB" id="28755at2759"/>
<evidence type="ECO:0000256" key="7">
    <source>
        <dbReference type="SAM" id="Phobius"/>
    </source>
</evidence>
<evidence type="ECO:0000256" key="5">
    <source>
        <dbReference type="ARBA" id="ARBA00023136"/>
    </source>
</evidence>
<keyword evidence="3 7" id="KW-0812">Transmembrane</keyword>
<keyword evidence="2" id="KW-0813">Transport</keyword>
<evidence type="ECO:0000313" key="8">
    <source>
        <dbReference type="EMBL" id="ORX56855.1"/>
    </source>
</evidence>
<sequence>MTTLPLWRVLLSTFCMIGIQFTWTVELGYGTPYLLSMNVSKEVTALVWLAGPLSGLLVQPVIGAISDRSHFRLGKRRPFIIGGSVLVLLSLVCIAYCKEIAGALVSAQRTPSWSIGIAIVAFYVLDFSLNAVQASCRSLILDTFQAQHQDVANAFASNMQNLTNVFGYFIGYLDLVRYLAFLGKTQMQGLCSIGIVVFVISMLVTCISTHETPGSPLDQQLQQRMPVRDIIRYIIRCIRNLPMSMQRLCQVQFFAWMGWFPFLFYSSTWVAGLYYQEHGRHDDSDWEQGTRAGSFALLMYAITSAIAGTVLPSLTYRGLVSLETIFGLSHVVFGASLIGAYWVRSVTAATVIISLLGVSWATAMWIPFALTSDYLKMQAKKDDGDRPDGLVIQDKTIGDNDTGATPRLGYGTSKPASPLSPNDSQGSRSGPSLPIPQSPPPVVTMDVGIALGILNTFIVLPQFVVAGIAALIFWIRHKTVVGGEASSDIDDVQGVAIVLCFGACCAFVAAGLSRRLVPRL</sequence>
<evidence type="ECO:0000256" key="4">
    <source>
        <dbReference type="ARBA" id="ARBA00022989"/>
    </source>
</evidence>
<comment type="subcellular location">
    <subcellularLocation>
        <location evidence="1">Membrane</location>
        <topology evidence="1">Multi-pass membrane protein</topology>
    </subcellularLocation>
</comment>
<protein>
    <submittedName>
        <fullName evidence="8">MFS general substrate transporter</fullName>
    </submittedName>
</protein>
<feature type="transmembrane region" description="Helical" evidence="7">
    <location>
        <begin position="447"/>
        <end position="475"/>
    </location>
</feature>
<evidence type="ECO:0000313" key="9">
    <source>
        <dbReference type="Proteomes" id="UP000242146"/>
    </source>
</evidence>
<feature type="transmembrane region" description="Helical" evidence="7">
    <location>
        <begin position="165"/>
        <end position="181"/>
    </location>
</feature>
<feature type="transmembrane region" description="Helical" evidence="7">
    <location>
        <begin position="349"/>
        <end position="370"/>
    </location>
</feature>
<dbReference type="InterPro" id="IPR036259">
    <property type="entry name" value="MFS_trans_sf"/>
</dbReference>
<feature type="compositionally biased region" description="Polar residues" evidence="6">
    <location>
        <begin position="419"/>
        <end position="428"/>
    </location>
</feature>
<dbReference type="GO" id="GO:0008506">
    <property type="term" value="F:sucrose:proton symporter activity"/>
    <property type="evidence" value="ECO:0007669"/>
    <property type="project" value="TreeGrafter"/>
</dbReference>
<dbReference type="Proteomes" id="UP000242146">
    <property type="component" value="Unassembled WGS sequence"/>
</dbReference>
<accession>A0A1X2GLW5</accession>
<reference evidence="8 9" key="1">
    <citation type="submission" date="2016-07" db="EMBL/GenBank/DDBJ databases">
        <title>Pervasive Adenine N6-methylation of Active Genes in Fungi.</title>
        <authorList>
            <consortium name="DOE Joint Genome Institute"/>
            <person name="Mondo S.J."/>
            <person name="Dannebaum R.O."/>
            <person name="Kuo R.C."/>
            <person name="Labutti K."/>
            <person name="Haridas S."/>
            <person name="Kuo A."/>
            <person name="Salamov A."/>
            <person name="Ahrendt S.R."/>
            <person name="Lipzen A."/>
            <person name="Sullivan W."/>
            <person name="Andreopoulos W.B."/>
            <person name="Clum A."/>
            <person name="Lindquist E."/>
            <person name="Daum C."/>
            <person name="Ramamoorthy G.K."/>
            <person name="Gryganskyi A."/>
            <person name="Culley D."/>
            <person name="Magnuson J.K."/>
            <person name="James T.Y."/>
            <person name="O'Malley M.A."/>
            <person name="Stajich J.E."/>
            <person name="Spatafora J.W."/>
            <person name="Visel A."/>
            <person name="Grigoriev I.V."/>
        </authorList>
    </citation>
    <scope>NUCLEOTIDE SEQUENCE [LARGE SCALE GENOMIC DNA]</scope>
    <source>
        <strain evidence="8 9">NRRL 3301</strain>
    </source>
</reference>
<feature type="transmembrane region" description="Helical" evidence="7">
    <location>
        <begin position="253"/>
        <end position="275"/>
    </location>
</feature>
<feature type="region of interest" description="Disordered" evidence="6">
    <location>
        <begin position="380"/>
        <end position="439"/>
    </location>
</feature>
<organism evidence="8 9">
    <name type="scientific">Hesseltinella vesiculosa</name>
    <dbReference type="NCBI Taxonomy" id="101127"/>
    <lineage>
        <taxon>Eukaryota</taxon>
        <taxon>Fungi</taxon>
        <taxon>Fungi incertae sedis</taxon>
        <taxon>Mucoromycota</taxon>
        <taxon>Mucoromycotina</taxon>
        <taxon>Mucoromycetes</taxon>
        <taxon>Mucorales</taxon>
        <taxon>Cunninghamellaceae</taxon>
        <taxon>Hesseltinella</taxon>
    </lineage>
</organism>